<dbReference type="Gene3D" id="3.30.1540.10">
    <property type="entry name" value="formyl-coa transferase, domain 3"/>
    <property type="match status" value="1"/>
</dbReference>
<accession>A0ABT8EKL7</accession>
<dbReference type="SUPFAM" id="SSF89796">
    <property type="entry name" value="CoA-transferase family III (CaiB/BaiF)"/>
    <property type="match status" value="1"/>
</dbReference>
<reference evidence="2" key="1">
    <citation type="submission" date="2021-11" db="EMBL/GenBank/DDBJ databases">
        <title>Draft genome sequence of Alcaligenes endophyticus type strain CCUG 75668T.</title>
        <authorList>
            <person name="Salva-Serra F."/>
            <person name="Duran R.E."/>
            <person name="Seeger M."/>
            <person name="Moore E.R.B."/>
            <person name="Jaen-Luchoro D."/>
        </authorList>
    </citation>
    <scope>NUCLEOTIDE SEQUENCE</scope>
    <source>
        <strain evidence="2">CCUG 75668</strain>
    </source>
</reference>
<keyword evidence="1 2" id="KW-0808">Transferase</keyword>
<dbReference type="InterPro" id="IPR023606">
    <property type="entry name" value="CoA-Trfase_III_dom_1_sf"/>
</dbReference>
<dbReference type="PANTHER" id="PTHR48207">
    <property type="entry name" value="SUCCINATE--HYDROXYMETHYLGLUTARATE COA-TRANSFERASE"/>
    <property type="match status" value="1"/>
</dbReference>
<gene>
    <name evidence="2" type="ORF">LMS43_11050</name>
</gene>
<organism evidence="2 3">
    <name type="scientific">Alcaligenes endophyticus</name>
    <dbReference type="NCBI Taxonomy" id="1929088"/>
    <lineage>
        <taxon>Bacteria</taxon>
        <taxon>Pseudomonadati</taxon>
        <taxon>Pseudomonadota</taxon>
        <taxon>Betaproteobacteria</taxon>
        <taxon>Burkholderiales</taxon>
        <taxon>Alcaligenaceae</taxon>
        <taxon>Alcaligenes</taxon>
    </lineage>
</organism>
<comment type="caution">
    <text evidence="2">The sequence shown here is derived from an EMBL/GenBank/DDBJ whole genome shotgun (WGS) entry which is preliminary data.</text>
</comment>
<dbReference type="Pfam" id="PF02515">
    <property type="entry name" value="CoA_transf_3"/>
    <property type="match status" value="1"/>
</dbReference>
<dbReference type="RefSeq" id="WP_266123162.1">
    <property type="nucleotide sequence ID" value="NZ_JAJHNU010000003.1"/>
</dbReference>
<evidence type="ECO:0000313" key="3">
    <source>
        <dbReference type="Proteomes" id="UP001168613"/>
    </source>
</evidence>
<dbReference type="PANTHER" id="PTHR48207:SF3">
    <property type="entry name" value="SUCCINATE--HYDROXYMETHYLGLUTARATE COA-TRANSFERASE"/>
    <property type="match status" value="1"/>
</dbReference>
<sequence>MLSGKTILDLSWVLGGPFAGQLLAQLGADVIKVETLEGDLSRRIPPILNEHESPFFLSVNRGKRSIAIDLKTEAGKKTFYDLVKQADAVIYGFAPSVPVRLGVDFETLKTIKPSIVVAQLVGLHDKGEYADAPAFDLMIQALSGVMSITGEENGRPVRVGYQAADLVGGLYLALATVGALCKAESNHTGQYVQVSLFDTQVAMLTWQAQGWLCGGPIPEAKGSRHAMIAPSDIYRAADGVWIALSPTGEAFWQALCQQLGKPELAHDPRFNTPSVRIENVKQLSTILTECIEQKTSHEWLALFKLARVPAAPVLHVNQTLVHPLIKERKMLEFVTHPDSQEKVSMLGNPFKFDGQPNLEYPPKIAADTEAVLQQLAGYSVERINALAQEKAIGILKRAEK</sequence>
<dbReference type="Proteomes" id="UP001168613">
    <property type="component" value="Unassembled WGS sequence"/>
</dbReference>
<dbReference type="InterPro" id="IPR050483">
    <property type="entry name" value="CoA-transferase_III_domain"/>
</dbReference>
<dbReference type="GO" id="GO:0016740">
    <property type="term" value="F:transferase activity"/>
    <property type="evidence" value="ECO:0007669"/>
    <property type="project" value="UniProtKB-KW"/>
</dbReference>
<evidence type="ECO:0000256" key="1">
    <source>
        <dbReference type="ARBA" id="ARBA00022679"/>
    </source>
</evidence>
<dbReference type="InterPro" id="IPR044855">
    <property type="entry name" value="CoA-Trfase_III_dom3_sf"/>
</dbReference>
<evidence type="ECO:0000313" key="2">
    <source>
        <dbReference type="EMBL" id="MDN4121829.1"/>
    </source>
</evidence>
<dbReference type="Gene3D" id="3.40.50.10540">
    <property type="entry name" value="Crotonobetainyl-coa:carnitine coa-transferase, domain 1"/>
    <property type="match status" value="1"/>
</dbReference>
<proteinExistence type="predicted"/>
<name>A0ABT8EKL7_9BURK</name>
<protein>
    <submittedName>
        <fullName evidence="2">CoA transferase</fullName>
    </submittedName>
</protein>
<dbReference type="EMBL" id="JAJHNU010000003">
    <property type="protein sequence ID" value="MDN4121829.1"/>
    <property type="molecule type" value="Genomic_DNA"/>
</dbReference>
<keyword evidence="3" id="KW-1185">Reference proteome</keyword>
<dbReference type="InterPro" id="IPR003673">
    <property type="entry name" value="CoA-Trfase_fam_III"/>
</dbReference>